<evidence type="ECO:0000313" key="3">
    <source>
        <dbReference type="Proteomes" id="UP000759131"/>
    </source>
</evidence>
<protein>
    <submittedName>
        <fullName evidence="2">Uncharacterized protein</fullName>
    </submittedName>
</protein>
<proteinExistence type="predicted"/>
<gene>
    <name evidence="2" type="ORF">OSB1V03_LOCUS12771</name>
</gene>
<dbReference type="Proteomes" id="UP000759131">
    <property type="component" value="Unassembled WGS sequence"/>
</dbReference>
<name>A0A7R9Q4M3_9ACAR</name>
<feature type="non-terminal residue" evidence="2">
    <location>
        <position position="478"/>
    </location>
</feature>
<organism evidence="2">
    <name type="scientific">Medioppia subpectinata</name>
    <dbReference type="NCBI Taxonomy" id="1979941"/>
    <lineage>
        <taxon>Eukaryota</taxon>
        <taxon>Metazoa</taxon>
        <taxon>Ecdysozoa</taxon>
        <taxon>Arthropoda</taxon>
        <taxon>Chelicerata</taxon>
        <taxon>Arachnida</taxon>
        <taxon>Acari</taxon>
        <taxon>Acariformes</taxon>
        <taxon>Sarcoptiformes</taxon>
        <taxon>Oribatida</taxon>
        <taxon>Brachypylina</taxon>
        <taxon>Oppioidea</taxon>
        <taxon>Oppiidae</taxon>
        <taxon>Medioppia</taxon>
    </lineage>
</organism>
<feature type="compositionally biased region" description="Polar residues" evidence="1">
    <location>
        <begin position="1"/>
        <end position="17"/>
    </location>
</feature>
<evidence type="ECO:0000313" key="2">
    <source>
        <dbReference type="EMBL" id="CAD7632368.1"/>
    </source>
</evidence>
<dbReference type="EMBL" id="OC865449">
    <property type="protein sequence ID" value="CAD7632368.1"/>
    <property type="molecule type" value="Genomic_DNA"/>
</dbReference>
<dbReference type="AlphaFoldDB" id="A0A7R9Q4M3"/>
<sequence>SLVTDEQPLATDQTGDNDMNGYETIGGEVLVKSNDIVNGIIDALRIRCERSGDGAEERERNEWREKCGSIESNYKQMKGSAIKLSKKCKTLAAQLADSQQIQAFNEIQLECQKRINLFGAGGQAPDPSQSTADDYNGLVDDNSGDEWTPGLTVPIASCVMYGTAVATSGSVEFGADCITLLDIIPNNNLPWIKYYIALPYVEIQRLYLSADPALPLVCIKPVDNSGVKIKEHFNIIASDSETTEQNILLVLKARIDDTFANRLYKWCKRLKVSCVCNKIDYRSGSTSSTPTTDRQPYQEMCKCFRRCFCCCGGGQDSDDEAECQPLEPANGNHLNGGNYGDGNGNGGGDQWAPNLSVLLGRCVIFGTRMATGGRVEFDEHCITLSNISDTSPDSLTNTFGLRYEMIQELVVTADSAMPMVRIRPTDACAARIRQHLARANVMNGQNILLMLTSDRRVDETFANRLDNWWRRLRANRVH</sequence>
<dbReference type="EMBL" id="CAJPIZ010010874">
    <property type="protein sequence ID" value="CAG2112798.1"/>
    <property type="molecule type" value="Genomic_DNA"/>
</dbReference>
<keyword evidence="3" id="KW-1185">Reference proteome</keyword>
<reference evidence="2" key="1">
    <citation type="submission" date="2020-11" db="EMBL/GenBank/DDBJ databases">
        <authorList>
            <person name="Tran Van P."/>
        </authorList>
    </citation>
    <scope>NUCLEOTIDE SEQUENCE</scope>
</reference>
<accession>A0A7R9Q4M3</accession>
<evidence type="ECO:0000256" key="1">
    <source>
        <dbReference type="SAM" id="MobiDB-lite"/>
    </source>
</evidence>
<feature type="region of interest" description="Disordered" evidence="1">
    <location>
        <begin position="1"/>
        <end position="21"/>
    </location>
</feature>